<evidence type="ECO:0000313" key="2">
    <source>
        <dbReference type="EMBL" id="CAE7673186.1"/>
    </source>
</evidence>
<feature type="region of interest" description="Disordered" evidence="1">
    <location>
        <begin position="1"/>
        <end position="21"/>
    </location>
</feature>
<reference evidence="2" key="1">
    <citation type="submission" date="2021-02" db="EMBL/GenBank/DDBJ databases">
        <authorList>
            <person name="Dougan E. K."/>
            <person name="Rhodes N."/>
            <person name="Thang M."/>
            <person name="Chan C."/>
        </authorList>
    </citation>
    <scope>NUCLEOTIDE SEQUENCE</scope>
</reference>
<dbReference type="EMBL" id="CAJNJA010032979">
    <property type="protein sequence ID" value="CAE7673186.1"/>
    <property type="molecule type" value="Genomic_DNA"/>
</dbReference>
<name>A0A812WGH5_9DINO</name>
<dbReference type="Proteomes" id="UP000601435">
    <property type="component" value="Unassembled WGS sequence"/>
</dbReference>
<feature type="compositionally biased region" description="Gly residues" evidence="1">
    <location>
        <begin position="946"/>
        <end position="966"/>
    </location>
</feature>
<evidence type="ECO:0000313" key="3">
    <source>
        <dbReference type="Proteomes" id="UP000601435"/>
    </source>
</evidence>
<feature type="compositionally biased region" description="Polar residues" evidence="1">
    <location>
        <begin position="892"/>
        <end position="901"/>
    </location>
</feature>
<comment type="caution">
    <text evidence="2">The sequence shown here is derived from an EMBL/GenBank/DDBJ whole genome shotgun (WGS) entry which is preliminary data.</text>
</comment>
<organism evidence="2 3">
    <name type="scientific">Symbiodinium necroappetens</name>
    <dbReference type="NCBI Taxonomy" id="1628268"/>
    <lineage>
        <taxon>Eukaryota</taxon>
        <taxon>Sar</taxon>
        <taxon>Alveolata</taxon>
        <taxon>Dinophyceae</taxon>
        <taxon>Suessiales</taxon>
        <taxon>Symbiodiniaceae</taxon>
        <taxon>Symbiodinium</taxon>
    </lineage>
</organism>
<feature type="region of interest" description="Disordered" evidence="1">
    <location>
        <begin position="891"/>
        <end position="982"/>
    </location>
</feature>
<proteinExistence type="predicted"/>
<keyword evidence="3" id="KW-1185">Reference proteome</keyword>
<accession>A0A812WGH5</accession>
<sequence length="993" mass="108490">MGKRGQPQEDPAQPVAKAAKAKAKTKAKAKAAVVVVPAAPPAVDTSVNAELQAELARCDAAIKNHFGDLMGEPTDECGVPVYNAAKAAEKLSAGKTYTCACPLYWANLGFELQPNMPKYRSRLQNLREHFFEKPAKIPCKIVVFLEKDELPHKLKGALKCTEPPELRDAFRLAVFKAVDEGAPAKVLAEWHEILLSCEFSFEVKDSSSHVEQIFKTVVQAREDLGVLRDNTEVTPLMRIYEVVDFKKQMEASENKKLSKSSLASLYDSVKYAKKTEPVKAAYIEVAMMLHRSCLSFPAVRNILQAMEQLDVCPLDSVYKIREVTVQCEKKENLQQWVFTMLMDWWQRVDGCDTVPIRSLKEGPDQVSLVRLFLFKRTLRDYLMREMDLKFAAWSEAIRAEIRRLASCMETFRSELGYIDDKPVGGGYQQRGSWPSSADNFLLLLENLIYGYRFDGILKLNIKSRRSAEDTLNHAEIRSFISRVTTAYDTENSANPTPEEGGTDQQAGADSTKVLDDAAIANLSEAEKIMHEATEAEKGSDVMLRIQSGVRMAQRKVQGQSTFIIDNASDEGQLAKDLKNSLAAQARGNPDVQAYVVIVVDVKLLCESGSQGRYRMGPTRPAQLRRLLNALLASRPDGDLDEGDVLLVLDGGKGGGNVASWVESAVCKLLPSKRYQQVHQTILYTHDSIEQRMERASKCPLQLTETASFITLNTAVSFKIQSRLHCAGNTRGNVLGPFAKPEWNDSSKVWQVTLAAKKDIFGSDNLPLPGGRLPVALDEVEDGADGAAEQDGAAKKKARIRANDLVPCFYHECAESVSAELAHSLRPVSVLDLTPGSGHWAYYCIRHRVSYTGIVFTPEHKQALMDKLASRVLCGMVDSNDTKLYDPAFAKDVQQQSEQSTENNNSGSGGRGRGRGHGGRGGRGGRGRGNGGGTDPSVGSCQTSAGSGNGGDGADGTGGTGNEQGGQGDEDGTGGDGGDRKALLNKIQDAMKLV</sequence>
<gene>
    <name evidence="2" type="ORF">SNEC2469_LOCUS19287</name>
</gene>
<feature type="compositionally biased region" description="Basic residues" evidence="1">
    <location>
        <begin position="911"/>
        <end position="925"/>
    </location>
</feature>
<dbReference type="AlphaFoldDB" id="A0A812WGH5"/>
<dbReference type="OrthoDB" id="431303at2759"/>
<evidence type="ECO:0000256" key="1">
    <source>
        <dbReference type="SAM" id="MobiDB-lite"/>
    </source>
</evidence>
<protein>
    <submittedName>
        <fullName evidence="2">Uncharacterized protein</fullName>
    </submittedName>
</protein>